<evidence type="ECO:0000313" key="1">
    <source>
        <dbReference type="EMBL" id="SDY91895.1"/>
    </source>
</evidence>
<evidence type="ECO:0000313" key="2">
    <source>
        <dbReference type="Proteomes" id="UP000199079"/>
    </source>
</evidence>
<protein>
    <submittedName>
        <fullName evidence="1">Uncharacterized protein</fullName>
    </submittedName>
</protein>
<dbReference type="RefSeq" id="WP_143114500.1">
    <property type="nucleotide sequence ID" value="NZ_FNPC01000015.1"/>
</dbReference>
<proteinExistence type="predicted"/>
<accession>A0A1H3NTW3</accession>
<dbReference type="EMBL" id="FNPC01000015">
    <property type="protein sequence ID" value="SDY91895.1"/>
    <property type="molecule type" value="Genomic_DNA"/>
</dbReference>
<reference evidence="2" key="1">
    <citation type="submission" date="2016-10" db="EMBL/GenBank/DDBJ databases">
        <authorList>
            <person name="Varghese N."/>
            <person name="Submissions S."/>
        </authorList>
    </citation>
    <scope>NUCLEOTIDE SEQUENCE [LARGE SCALE GENOMIC DNA]</scope>
    <source>
        <strain evidence="2">DC30,IBRC 10041,KCTC 4046</strain>
    </source>
</reference>
<name>A0A1H3NTW3_9EURY</name>
<gene>
    <name evidence="1" type="ORF">SAMN05216564_11512</name>
</gene>
<sequence>MVEINCANCGDGVTMESPHINYCLDCMGCPECGNSREVTEGGLWCSFCASDRRRRVLDESPVEEGDTVAYRGDAWTAEIGAETNVWLYPLDVDPSMHGPGDGTEYPVVADIRDVEPVTGETCPCGARLAARDNVKFTTRLGPAPGARPEAPVQQKIPDVECTACGESVGSAHGIEFVLELYDAYGEPTPE</sequence>
<organism evidence="1 2">
    <name type="scientific">Halopenitus persicus</name>
    <dbReference type="NCBI Taxonomy" id="1048396"/>
    <lineage>
        <taxon>Archaea</taxon>
        <taxon>Methanobacteriati</taxon>
        <taxon>Methanobacteriota</taxon>
        <taxon>Stenosarchaea group</taxon>
        <taxon>Halobacteria</taxon>
        <taxon>Halobacteriales</taxon>
        <taxon>Haloferacaceae</taxon>
        <taxon>Halopenitus</taxon>
    </lineage>
</organism>
<dbReference type="AlphaFoldDB" id="A0A1H3NTW3"/>
<dbReference type="Proteomes" id="UP000199079">
    <property type="component" value="Unassembled WGS sequence"/>
</dbReference>
<keyword evidence="2" id="KW-1185">Reference proteome</keyword>